<protein>
    <submittedName>
        <fullName evidence="1">Uncharacterized protein</fullName>
    </submittedName>
</protein>
<gene>
    <name evidence="1" type="ORF">FHR65_003312</name>
</gene>
<dbReference type="Proteomes" id="UP000528595">
    <property type="component" value="Unassembled WGS sequence"/>
</dbReference>
<proteinExistence type="predicted"/>
<accession>A0AB73H0P8</accession>
<sequence length="88" mass="9626">MLLRVLPDCSYRFGQFPAGWKLPTVQRLNATMDHLQAITQFSFKALHGIATVRGCMPARGNGIPLSVRKSFATGVDGCAKLFLVPVVH</sequence>
<dbReference type="AlphaFoldDB" id="A0AB73H0P8"/>
<organism evidence="1">
    <name type="scientific">Xanthomonas arboricola</name>
    <dbReference type="NCBI Taxonomy" id="56448"/>
    <lineage>
        <taxon>Bacteria</taxon>
        <taxon>Pseudomonadati</taxon>
        <taxon>Pseudomonadota</taxon>
        <taxon>Gammaproteobacteria</taxon>
        <taxon>Lysobacterales</taxon>
        <taxon>Lysobacteraceae</taxon>
        <taxon>Xanthomonas</taxon>
    </lineage>
</organism>
<reference evidence="1" key="1">
    <citation type="submission" date="2020-08" db="EMBL/GenBank/DDBJ databases">
        <title>Studying the diversity of plant-associated saprophytic bacteria and their role in host health and plant-pathogen interactions.</title>
        <authorList>
            <person name="Potnis N."/>
        </authorList>
    </citation>
    <scope>NUCLEOTIDE SEQUENCE</scope>
    <source>
        <strain evidence="1">F21</strain>
    </source>
</reference>
<comment type="caution">
    <text evidence="1">The sequence shown here is derived from an EMBL/GenBank/DDBJ whole genome shotgun (WGS) entry which is preliminary data.</text>
</comment>
<dbReference type="EMBL" id="JACIIQ010000015">
    <property type="protein sequence ID" value="MBB5671731.1"/>
    <property type="molecule type" value="Genomic_DNA"/>
</dbReference>
<dbReference type="RefSeq" id="WP_184578207.1">
    <property type="nucleotide sequence ID" value="NZ_JACIIQ010000015.1"/>
</dbReference>
<evidence type="ECO:0000313" key="1">
    <source>
        <dbReference type="EMBL" id="MBB5671731.1"/>
    </source>
</evidence>
<name>A0AB73H0P8_9XANT</name>